<feature type="region of interest" description="Disordered" evidence="1">
    <location>
        <begin position="76"/>
        <end position="117"/>
    </location>
</feature>
<dbReference type="OrthoDB" id="3268830at2759"/>
<evidence type="ECO:0000313" key="3">
    <source>
        <dbReference type="Proteomes" id="UP000001194"/>
    </source>
</evidence>
<sequence>MSPSPAEKARETKLREDPLAIVLSPTYVECKRCGKQIKLSAKSAFDPLHWRTHRARCLKTRHTKTTMRIDTAIKAQAPTLPLPSPSLGARPFVHSHNNDSDGSTEPSSSPLSFVASTLPPPYQPDVVTSDCLWRPNPVQPAPTTPPTQGWQASTCVQLKGSTIDSATTRELENKLFNPDPNETMEEKMHREAALSLSLLSRSP</sequence>
<dbReference type="InParanoid" id="B0CTZ5"/>
<dbReference type="HOGENOM" id="CLU_094673_1_0_1"/>
<gene>
    <name evidence="2" type="ORF">LACBIDRAFT_305334</name>
</gene>
<keyword evidence="3" id="KW-1185">Reference proteome</keyword>
<dbReference type="AlphaFoldDB" id="B0CTZ5"/>
<feature type="compositionally biased region" description="Polar residues" evidence="1">
    <location>
        <begin position="100"/>
        <end position="115"/>
    </location>
</feature>
<accession>B0CTZ5</accession>
<dbReference type="EMBL" id="DS547092">
    <property type="protein sequence ID" value="EDR14585.1"/>
    <property type="molecule type" value="Genomic_DNA"/>
</dbReference>
<protein>
    <submittedName>
        <fullName evidence="2">Predicted protein</fullName>
    </submittedName>
</protein>
<dbReference type="Proteomes" id="UP000001194">
    <property type="component" value="Unassembled WGS sequence"/>
</dbReference>
<dbReference type="KEGG" id="lbc:LACBIDRAFT_305334"/>
<organism evidence="3">
    <name type="scientific">Laccaria bicolor (strain S238N-H82 / ATCC MYA-4686)</name>
    <name type="common">Bicoloured deceiver</name>
    <name type="synonym">Laccaria laccata var. bicolor</name>
    <dbReference type="NCBI Taxonomy" id="486041"/>
    <lineage>
        <taxon>Eukaryota</taxon>
        <taxon>Fungi</taxon>
        <taxon>Dikarya</taxon>
        <taxon>Basidiomycota</taxon>
        <taxon>Agaricomycotina</taxon>
        <taxon>Agaricomycetes</taxon>
        <taxon>Agaricomycetidae</taxon>
        <taxon>Agaricales</taxon>
        <taxon>Agaricineae</taxon>
        <taxon>Hydnangiaceae</taxon>
        <taxon>Laccaria</taxon>
    </lineage>
</organism>
<name>B0CTZ5_LACBS</name>
<dbReference type="GeneID" id="6070075"/>
<evidence type="ECO:0000256" key="1">
    <source>
        <dbReference type="SAM" id="MobiDB-lite"/>
    </source>
</evidence>
<proteinExistence type="predicted"/>
<evidence type="ECO:0000313" key="2">
    <source>
        <dbReference type="EMBL" id="EDR14585.1"/>
    </source>
</evidence>
<reference evidence="2 3" key="1">
    <citation type="journal article" date="2008" name="Nature">
        <title>The genome of Laccaria bicolor provides insights into mycorrhizal symbiosis.</title>
        <authorList>
            <person name="Martin F."/>
            <person name="Aerts A."/>
            <person name="Ahren D."/>
            <person name="Brun A."/>
            <person name="Danchin E.G.J."/>
            <person name="Duchaussoy F."/>
            <person name="Gibon J."/>
            <person name="Kohler A."/>
            <person name="Lindquist E."/>
            <person name="Pereda V."/>
            <person name="Salamov A."/>
            <person name="Shapiro H.J."/>
            <person name="Wuyts J."/>
            <person name="Blaudez D."/>
            <person name="Buee M."/>
            <person name="Brokstein P."/>
            <person name="Canbaeck B."/>
            <person name="Cohen D."/>
            <person name="Courty P.E."/>
            <person name="Coutinho P.M."/>
            <person name="Delaruelle C."/>
            <person name="Detter J.C."/>
            <person name="Deveau A."/>
            <person name="DiFazio S."/>
            <person name="Duplessis S."/>
            <person name="Fraissinet-Tachet L."/>
            <person name="Lucic E."/>
            <person name="Frey-Klett P."/>
            <person name="Fourrey C."/>
            <person name="Feussner I."/>
            <person name="Gay G."/>
            <person name="Grimwood J."/>
            <person name="Hoegger P.J."/>
            <person name="Jain P."/>
            <person name="Kilaru S."/>
            <person name="Labbe J."/>
            <person name="Lin Y.C."/>
            <person name="Legue V."/>
            <person name="Le Tacon F."/>
            <person name="Marmeisse R."/>
            <person name="Melayah D."/>
            <person name="Montanini B."/>
            <person name="Muratet M."/>
            <person name="Nehls U."/>
            <person name="Niculita-Hirzel H."/>
            <person name="Oudot-Le Secq M.P."/>
            <person name="Peter M."/>
            <person name="Quesneville H."/>
            <person name="Rajashekar B."/>
            <person name="Reich M."/>
            <person name="Rouhier N."/>
            <person name="Schmutz J."/>
            <person name="Yin T."/>
            <person name="Chalot M."/>
            <person name="Henrissat B."/>
            <person name="Kuees U."/>
            <person name="Lucas S."/>
            <person name="Van de Peer Y."/>
            <person name="Podila G.K."/>
            <person name="Polle A."/>
            <person name="Pukkila P.J."/>
            <person name="Richardson P.M."/>
            <person name="Rouze P."/>
            <person name="Sanders I.R."/>
            <person name="Stajich J.E."/>
            <person name="Tunlid A."/>
            <person name="Tuskan G."/>
            <person name="Grigoriev I.V."/>
        </authorList>
    </citation>
    <scope>NUCLEOTIDE SEQUENCE [LARGE SCALE GENOMIC DNA]</scope>
    <source>
        <strain evidence="3">S238N-H82 / ATCC MYA-4686</strain>
    </source>
</reference>
<dbReference type="RefSeq" id="XP_001875144.1">
    <property type="nucleotide sequence ID" value="XM_001875109.1"/>
</dbReference>